<proteinExistence type="predicted"/>
<gene>
    <name evidence="2" type="ORF">COO59_12940</name>
</gene>
<evidence type="ECO:0000313" key="3">
    <source>
        <dbReference type="Proteomes" id="UP000236345"/>
    </source>
</evidence>
<keyword evidence="3" id="KW-1185">Reference proteome</keyword>
<evidence type="ECO:0000313" key="2">
    <source>
        <dbReference type="EMBL" id="PNS11174.1"/>
    </source>
</evidence>
<comment type="caution">
    <text evidence="2">The sequence shown here is derived from an EMBL/GenBank/DDBJ whole genome shotgun (WGS) entry which is preliminary data.</text>
</comment>
<feature type="domain" description="Tlde1" evidence="1">
    <location>
        <begin position="24"/>
        <end position="151"/>
    </location>
</feature>
<dbReference type="RefSeq" id="WP_103060211.1">
    <property type="nucleotide sequence ID" value="NZ_BSOF01000005.1"/>
</dbReference>
<organism evidence="2 3">
    <name type="scientific">Mixta theicola</name>
    <dbReference type="NCBI Taxonomy" id="1458355"/>
    <lineage>
        <taxon>Bacteria</taxon>
        <taxon>Pseudomonadati</taxon>
        <taxon>Pseudomonadota</taxon>
        <taxon>Gammaproteobacteria</taxon>
        <taxon>Enterobacterales</taxon>
        <taxon>Erwiniaceae</taxon>
        <taxon>Mixta</taxon>
    </lineage>
</organism>
<dbReference type="Pfam" id="PF10908">
    <property type="entry name" value="Tlde1_dom"/>
    <property type="match status" value="1"/>
</dbReference>
<name>A0A2K1Q814_9GAMM</name>
<protein>
    <recommendedName>
        <fullName evidence="1">Tlde1 domain-containing protein</fullName>
    </recommendedName>
</protein>
<dbReference type="EMBL" id="NWUO01000009">
    <property type="protein sequence ID" value="PNS11174.1"/>
    <property type="molecule type" value="Genomic_DNA"/>
</dbReference>
<dbReference type="Proteomes" id="UP000236345">
    <property type="component" value="Unassembled WGS sequence"/>
</dbReference>
<evidence type="ECO:0000259" key="1">
    <source>
        <dbReference type="Pfam" id="PF10908"/>
    </source>
</evidence>
<accession>A0A2K1Q814</accession>
<dbReference type="InterPro" id="IPR021225">
    <property type="entry name" value="Tlde1_dom"/>
</dbReference>
<dbReference type="AlphaFoldDB" id="A0A2K1Q814"/>
<reference evidence="3" key="1">
    <citation type="submission" date="2017-09" db="EMBL/GenBank/DDBJ databases">
        <authorList>
            <person name="Palmer M."/>
            <person name="Steenkamp E.T."/>
            <person name="Coetzee M.P."/>
            <person name="Avontuur J.R."/>
            <person name="Van Zyl E."/>
            <person name="Chan W.-Y."/>
            <person name="Blom J."/>
            <person name="Venter S.N."/>
        </authorList>
    </citation>
    <scope>NUCLEOTIDE SEQUENCE [LARGE SCALE GENOMIC DNA]</scope>
    <source>
        <strain evidence="3">QC88-366</strain>
    </source>
</reference>
<dbReference type="OrthoDB" id="6490254at2"/>
<sequence length="171" mass="19413">MALYGRFVINDADFSPLIFNGIGTFMDFSGDGLYRNHGGCSIIPGSGPIPTGKYWIVDRPAGGVWSKTRAWIKDFTNIVFSNAEFMRSEWFALYRDDGKIVDYTWIKGVERKHFRLHPGSVSWGCITLVRNTHYALLRNELLRTRKMPVPGRSGLMAYGTIEVIHHARICP</sequence>